<dbReference type="Gene3D" id="1.10.287.800">
    <property type="entry name" value="protein ne1242"/>
    <property type="match status" value="1"/>
</dbReference>
<evidence type="ECO:0000313" key="2">
    <source>
        <dbReference type="Proteomes" id="UP000448762"/>
    </source>
</evidence>
<proteinExistence type="predicted"/>
<dbReference type="EMBL" id="QOVC01000002">
    <property type="protein sequence ID" value="KAA0692246.1"/>
    <property type="molecule type" value="Genomic_DNA"/>
</dbReference>
<dbReference type="AlphaFoldDB" id="A0A7V7KV84"/>
<evidence type="ECO:0000313" key="1">
    <source>
        <dbReference type="EMBL" id="KAA0692246.1"/>
    </source>
</evidence>
<accession>A0A7V7KV84</accession>
<sequence length="146" mass="17598">MSQLNQTYENYLQQPEALSFTEMTTIYQEILKNADMNDKDFIEIWEELMGAAIRYTVIRAEWPQFSREQKLEKDSERTNIHNTIIDHFILLERIFQLNHWDSHSWTSHLFLQEEQEQRTRSDVNDHRQRIGDFANYLVFVSAVNGR</sequence>
<dbReference type="RefSeq" id="WP_010738896.1">
    <property type="nucleotide sequence ID" value="NZ_CP174176.1"/>
</dbReference>
<reference evidence="1 2" key="1">
    <citation type="submission" date="2018-07" db="EMBL/GenBank/DDBJ databases">
        <title>High quality draft genome sequencing of Enterococcus faecium exhibiting probiotic potential isolated from mucus of freshwater fish.</title>
        <authorList>
            <person name="El-Jeni R."/>
            <person name="Ghedira K."/>
            <person name="Abdelhak S."/>
            <person name="El-Bour M."/>
            <person name="Bouhaouala-Zahar B."/>
        </authorList>
    </citation>
    <scope>NUCLEOTIDE SEQUENCE [LARGE SCALE GENOMIC DNA]</scope>
    <source>
        <strain evidence="1 2">R.A73</strain>
    </source>
</reference>
<organism evidence="1 2">
    <name type="scientific">Enterococcus faecium</name>
    <name type="common">Streptococcus faecium</name>
    <dbReference type="NCBI Taxonomy" id="1352"/>
    <lineage>
        <taxon>Bacteria</taxon>
        <taxon>Bacillati</taxon>
        <taxon>Bacillota</taxon>
        <taxon>Bacilli</taxon>
        <taxon>Lactobacillales</taxon>
        <taxon>Enterococcaceae</taxon>
        <taxon>Enterococcus</taxon>
    </lineage>
</organism>
<protein>
    <submittedName>
        <fullName evidence="1">Uncharacterized protein</fullName>
    </submittedName>
</protein>
<gene>
    <name evidence="1" type="ORF">DTX73_03400</name>
</gene>
<name>A0A7V7KV84_ENTFC</name>
<comment type="caution">
    <text evidence="1">The sequence shown here is derived from an EMBL/GenBank/DDBJ whole genome shotgun (WGS) entry which is preliminary data.</text>
</comment>
<dbReference type="Proteomes" id="UP000448762">
    <property type="component" value="Unassembled WGS sequence"/>
</dbReference>